<keyword evidence="1" id="KW-1015">Disulfide bond</keyword>
<dbReference type="Proteomes" id="UP001344447">
    <property type="component" value="Unassembled WGS sequence"/>
</dbReference>
<dbReference type="InterPro" id="IPR053331">
    <property type="entry name" value="EGF-like_comC"/>
</dbReference>
<keyword evidence="2" id="KW-0812">Transmembrane</keyword>
<dbReference type="InterPro" id="IPR054484">
    <property type="entry name" value="ComC_SSD"/>
</dbReference>
<reference evidence="5 6" key="1">
    <citation type="submission" date="2023-11" db="EMBL/GenBank/DDBJ databases">
        <title>Dfirmibasis_genome.</title>
        <authorList>
            <person name="Edelbroek B."/>
            <person name="Kjellin J."/>
            <person name="Jerlstrom-Hultqvist J."/>
            <person name="Soderbom F."/>
        </authorList>
    </citation>
    <scope>NUCLEOTIDE SEQUENCE [LARGE SCALE GENOMIC DNA]</scope>
    <source>
        <strain evidence="5 6">TNS-C-14</strain>
    </source>
</reference>
<dbReference type="PROSITE" id="PS50026">
    <property type="entry name" value="EGF_3"/>
    <property type="match status" value="1"/>
</dbReference>
<evidence type="ECO:0000313" key="5">
    <source>
        <dbReference type="EMBL" id="KAK5578650.1"/>
    </source>
</evidence>
<dbReference type="PROSITE" id="PS00022">
    <property type="entry name" value="EGF_1"/>
    <property type="match status" value="1"/>
</dbReference>
<evidence type="ECO:0000256" key="1">
    <source>
        <dbReference type="PROSITE-ProRule" id="PRU00076"/>
    </source>
</evidence>
<keyword evidence="6" id="KW-1185">Reference proteome</keyword>
<accession>A0AAN7U057</accession>
<dbReference type="Gene3D" id="3.80.10.10">
    <property type="entry name" value="Ribonuclease Inhibitor"/>
    <property type="match status" value="1"/>
</dbReference>
<evidence type="ECO:0000256" key="2">
    <source>
        <dbReference type="SAM" id="Phobius"/>
    </source>
</evidence>
<comment type="caution">
    <text evidence="5">The sequence shown here is derived from an EMBL/GenBank/DDBJ whole genome shotgun (WGS) entry which is preliminary data.</text>
</comment>
<feature type="transmembrane region" description="Helical" evidence="2">
    <location>
        <begin position="970"/>
        <end position="994"/>
    </location>
</feature>
<evidence type="ECO:0000313" key="6">
    <source>
        <dbReference type="Proteomes" id="UP001344447"/>
    </source>
</evidence>
<dbReference type="PROSITE" id="PS01186">
    <property type="entry name" value="EGF_2"/>
    <property type="match status" value="1"/>
</dbReference>
<organism evidence="5 6">
    <name type="scientific">Dictyostelium firmibasis</name>
    <dbReference type="NCBI Taxonomy" id="79012"/>
    <lineage>
        <taxon>Eukaryota</taxon>
        <taxon>Amoebozoa</taxon>
        <taxon>Evosea</taxon>
        <taxon>Eumycetozoa</taxon>
        <taxon>Dictyostelia</taxon>
        <taxon>Dictyosteliales</taxon>
        <taxon>Dictyosteliaceae</taxon>
        <taxon>Dictyostelium</taxon>
    </lineage>
</organism>
<evidence type="ECO:0000256" key="3">
    <source>
        <dbReference type="SAM" id="SignalP"/>
    </source>
</evidence>
<dbReference type="InterPro" id="IPR057013">
    <property type="entry name" value="LRR_ComC"/>
</dbReference>
<dbReference type="PANTHER" id="PTHR24032">
    <property type="entry name" value="EGF-LIKE DOMAIN-CONTAINING PROTEIN-RELATED-RELATED"/>
    <property type="match status" value="1"/>
</dbReference>
<protein>
    <recommendedName>
        <fullName evidence="4">EGF-like domain-containing protein</fullName>
    </recommendedName>
</protein>
<dbReference type="PANTHER" id="PTHR24032:SF39">
    <property type="entry name" value="EGF-LIKE DOMAIN-CONTAINING PROTEIN"/>
    <property type="match status" value="1"/>
</dbReference>
<proteinExistence type="predicted"/>
<feature type="chain" id="PRO_5042826682" description="EGF-like domain-containing protein" evidence="3">
    <location>
        <begin position="21"/>
        <end position="1014"/>
    </location>
</feature>
<dbReference type="Pfam" id="PF24141">
    <property type="entry name" value="LRR_ComC"/>
    <property type="match status" value="1"/>
</dbReference>
<feature type="disulfide bond" evidence="1">
    <location>
        <begin position="719"/>
        <end position="728"/>
    </location>
</feature>
<dbReference type="Pfam" id="PF22933">
    <property type="entry name" value="ComC_SSD"/>
    <property type="match status" value="1"/>
</dbReference>
<keyword evidence="1" id="KW-0245">EGF-like domain</keyword>
<keyword evidence="2" id="KW-1133">Transmembrane helix</keyword>
<evidence type="ECO:0000259" key="4">
    <source>
        <dbReference type="PROSITE" id="PS50026"/>
    </source>
</evidence>
<dbReference type="EMBL" id="JAVFKY010000003">
    <property type="protein sequence ID" value="KAK5578650.1"/>
    <property type="molecule type" value="Genomic_DNA"/>
</dbReference>
<feature type="signal peptide" evidence="3">
    <location>
        <begin position="1"/>
        <end position="20"/>
    </location>
</feature>
<name>A0AAN7U057_9MYCE</name>
<dbReference type="InterPro" id="IPR000742">
    <property type="entry name" value="EGF"/>
</dbReference>
<dbReference type="Pfam" id="PF24143">
    <property type="entry name" value="Beta-sand_ComC_2nd"/>
    <property type="match status" value="1"/>
</dbReference>
<gene>
    <name evidence="5" type="ORF">RB653_008323</name>
</gene>
<comment type="caution">
    <text evidence="1">Lacks conserved residue(s) required for the propagation of feature annotation.</text>
</comment>
<dbReference type="AlphaFoldDB" id="A0AAN7U057"/>
<sequence>MNKLIITLSLIILFINNTKCVNITGADLSCVEALGVKTQDTLLISTNVKSTLCSTPPAVCTSDGQITAIQINQKNRIQKLLWTDLQCLSSLNTFYGYNLAIDASFFYYPLSTIKRIFIYTSNIMSITQPLPLVDYFFFGMADSTAFYASYLKNVKEFYVDQLLNFQHDGDQTGSRLEKLTIICNTLPPFQTYSNLKTLDFTMGDSFSALSLNQNSGGLINLVDISFKSQYTIYIDFPTTFSNSSLNFTRLNIENQIFFNKPTNYIDLSNNNQMNIIINLKSVGNAFNIDGKFPFKGLPKSIDTLYITTGNFSTIPNQSLIENVTYLTLVNLNMFGTLPQNFFTKKTKMVNFGGNNLTGTIDDSWCSLPTLVIMENQLSGNLPNCFYCYLNDSTIYSRFTKNLFSNHYSNATCDYSQMFVSKLITDGSNVTLIGKNVGFYTYNIKTTPSIIFTTNNYNDSFSGKFSTSLDRSTKSVEIRFLIPGINFTVSISDTPPQITTVSQNENEFTIDGSFFSYDPSSIDLLMGNEKCNITSSTFYQIRCSINYPVIDWGEKQMGLIVDNKKSSFGFYLNYTKVTCSDNCNGNGICDDHTGNCQCFIEWTTYQNQLCNVSNQYVSSSSKVSQKDGGVIDIYGWFGDIHNYPYVLVEGENKTIISITNDTIALSIGPGKGSKNLKVVQNDIEWFGVIYPYLEPLLLCPDNCGGSEKGVCNSTNGECKCSSGWTGLDCKSSTALNSGTSKTVVQSTGSTTISNQDIGYLVLINSISEIDFNNNVVPNSIVNLLGNWRLMNKNGSISTFEIKENNNTMITMIIEQVETSNKQFNFAGNQFTINNGGFKISLLISNWKFKNNLNTLQIQMSTEISLTETNIDSSCGPDSVEYFSNSDDISNNINYLKITKNGQSLFGRFQDKMLSDGRPTTVLAKLENSENGKPKIITISLPHCANQCILDPDFSLLVSFSNSCSNENKRSWVLPVAIVVPIVTVSIIIVVSIILIKKNSIKIRIGLNSIKMKRKN</sequence>
<keyword evidence="2" id="KW-0472">Membrane</keyword>
<dbReference type="InterPro" id="IPR032675">
    <property type="entry name" value="LRR_dom_sf"/>
</dbReference>
<dbReference type="InterPro" id="IPR057015">
    <property type="entry name" value="B-sand_ComC_2nd"/>
</dbReference>
<keyword evidence="3" id="KW-0732">Signal</keyword>
<feature type="domain" description="EGF-like" evidence="4">
    <location>
        <begin position="694"/>
        <end position="729"/>
    </location>
</feature>